<evidence type="ECO:0000313" key="2">
    <source>
        <dbReference type="Proteomes" id="UP000433483"/>
    </source>
</evidence>
<proteinExistence type="predicted"/>
<dbReference type="EMBL" id="QXGB01001832">
    <property type="protein sequence ID" value="KAE9184940.1"/>
    <property type="molecule type" value="Genomic_DNA"/>
</dbReference>
<keyword evidence="2" id="KW-1185">Reference proteome</keyword>
<dbReference type="OrthoDB" id="125695at2759"/>
<comment type="caution">
    <text evidence="1">The sequence shown here is derived from an EMBL/GenBank/DDBJ whole genome shotgun (WGS) entry which is preliminary data.</text>
</comment>
<sequence length="160" mass="17428">MTHAQKLRQKLKRWNTRLRSNPAVSSLMDGVTVTWEGNVTGSASAVPPTSVSFAVPPPSSHPNSMRLEHRISGGEHDSKKHDQHGVLFSCRRHVRKLQLRTRASSGSVATPPILRVALTLLFASTTTVIQPRRIKSCPTANPLPQATTRTLATSLRPGVS</sequence>
<organism evidence="1 2">
    <name type="scientific">Phytophthora fragariae</name>
    <dbReference type="NCBI Taxonomy" id="53985"/>
    <lineage>
        <taxon>Eukaryota</taxon>
        <taxon>Sar</taxon>
        <taxon>Stramenopiles</taxon>
        <taxon>Oomycota</taxon>
        <taxon>Peronosporomycetes</taxon>
        <taxon>Peronosporales</taxon>
        <taxon>Peronosporaceae</taxon>
        <taxon>Phytophthora</taxon>
    </lineage>
</organism>
<gene>
    <name evidence="1" type="ORF">PF005_g21461</name>
</gene>
<name>A0A6A3WM07_9STRA</name>
<reference evidence="1 2" key="1">
    <citation type="submission" date="2018-08" db="EMBL/GenBank/DDBJ databases">
        <title>Genomic investigation of the strawberry pathogen Phytophthora fragariae indicates pathogenicity is determined by transcriptional variation in three key races.</title>
        <authorList>
            <person name="Adams T.M."/>
            <person name="Armitage A.D."/>
            <person name="Sobczyk M.K."/>
            <person name="Bates H.J."/>
            <person name="Dunwell J.M."/>
            <person name="Nellist C.F."/>
            <person name="Harrison R.J."/>
        </authorList>
    </citation>
    <scope>NUCLEOTIDE SEQUENCE [LARGE SCALE GENOMIC DNA]</scope>
    <source>
        <strain evidence="1 2">NOV-27</strain>
    </source>
</reference>
<evidence type="ECO:0000313" key="1">
    <source>
        <dbReference type="EMBL" id="KAE9184940.1"/>
    </source>
</evidence>
<dbReference type="Proteomes" id="UP000433483">
    <property type="component" value="Unassembled WGS sequence"/>
</dbReference>
<protein>
    <submittedName>
        <fullName evidence="1">Uncharacterized protein</fullName>
    </submittedName>
</protein>
<accession>A0A6A3WM07</accession>
<dbReference type="AlphaFoldDB" id="A0A6A3WM07"/>